<accession>R7ZHG4</accession>
<protein>
    <submittedName>
        <fullName evidence="2">Transposon resolvase</fullName>
    </submittedName>
</protein>
<dbReference type="HOGENOM" id="CLU_3312335_0_0_9"/>
<gene>
    <name evidence="2" type="ORF">H131_05933</name>
</gene>
<dbReference type="Proteomes" id="UP000013911">
    <property type="component" value="Unassembled WGS sequence"/>
</dbReference>
<dbReference type="AlphaFoldDB" id="R7ZHG4"/>
<sequence length="39" mass="4543">MAADFSELDSEMIKEKQHSGIKLGKQNGNIEEELKKYRF</sequence>
<evidence type="ECO:0000313" key="3">
    <source>
        <dbReference type="Proteomes" id="UP000013911"/>
    </source>
</evidence>
<dbReference type="EMBL" id="AQPX01000010">
    <property type="protein sequence ID" value="EON73506.1"/>
    <property type="molecule type" value="Genomic_DNA"/>
</dbReference>
<feature type="domain" description="Resolvase/invertase-type recombinase catalytic" evidence="1">
    <location>
        <begin position="1"/>
        <end position="28"/>
    </location>
</feature>
<proteinExistence type="predicted"/>
<dbReference type="PROSITE" id="PS51736">
    <property type="entry name" value="RECOMBINASES_3"/>
    <property type="match status" value="1"/>
</dbReference>
<dbReference type="GO" id="GO:0000150">
    <property type="term" value="F:DNA strand exchange activity"/>
    <property type="evidence" value="ECO:0007669"/>
    <property type="project" value="InterPro"/>
</dbReference>
<evidence type="ECO:0000259" key="1">
    <source>
        <dbReference type="PROSITE" id="PS51736"/>
    </source>
</evidence>
<reference evidence="2 3" key="1">
    <citation type="submission" date="2013-04" db="EMBL/GenBank/DDBJ databases">
        <title>Draft genome of the heavy metal tolerant bacterium Lysinibacillus sphaericus strain OT4b.31.</title>
        <authorList>
            <person name="Pena-Montenegro T.D."/>
            <person name="Dussan J."/>
        </authorList>
    </citation>
    <scope>NUCLEOTIDE SEQUENCE [LARGE SCALE GENOMIC DNA]</scope>
    <source>
        <strain evidence="2 3">OT4b.31</strain>
    </source>
</reference>
<dbReference type="PATRIC" id="fig|1285586.5.peg.1197"/>
<evidence type="ECO:0000313" key="2">
    <source>
        <dbReference type="EMBL" id="EON73506.1"/>
    </source>
</evidence>
<dbReference type="GO" id="GO:0003677">
    <property type="term" value="F:DNA binding"/>
    <property type="evidence" value="ECO:0007669"/>
    <property type="project" value="InterPro"/>
</dbReference>
<comment type="caution">
    <text evidence="2">The sequence shown here is derived from an EMBL/GenBank/DDBJ whole genome shotgun (WGS) entry which is preliminary data.</text>
</comment>
<name>R7ZHG4_LYSSH</name>
<organism evidence="2 3">
    <name type="scientific">Lysinibacillus sphaericus OT4b.31</name>
    <dbReference type="NCBI Taxonomy" id="1285586"/>
    <lineage>
        <taxon>Bacteria</taxon>
        <taxon>Bacillati</taxon>
        <taxon>Bacillota</taxon>
        <taxon>Bacilli</taxon>
        <taxon>Bacillales</taxon>
        <taxon>Bacillaceae</taxon>
        <taxon>Lysinibacillus</taxon>
    </lineage>
</organism>
<dbReference type="InterPro" id="IPR006119">
    <property type="entry name" value="Resolv_N"/>
</dbReference>